<feature type="compositionally biased region" description="Basic and acidic residues" evidence="1">
    <location>
        <begin position="43"/>
        <end position="56"/>
    </location>
</feature>
<evidence type="ECO:0000256" key="1">
    <source>
        <dbReference type="SAM" id="MobiDB-lite"/>
    </source>
</evidence>
<accession>A0A5B7HA96</accession>
<dbReference type="EMBL" id="VSRR010023654">
    <property type="protein sequence ID" value="MPC65654.1"/>
    <property type="molecule type" value="Genomic_DNA"/>
</dbReference>
<sequence length="74" mass="8057">MKGNPEGGASSVSLFWCKVTQEETALAATGEKIICHEPKSVEIRFSTDHSSEEEQHQQTPPATTALPPPLPRLE</sequence>
<organism evidence="2 3">
    <name type="scientific">Portunus trituberculatus</name>
    <name type="common">Swimming crab</name>
    <name type="synonym">Neptunus trituberculatus</name>
    <dbReference type="NCBI Taxonomy" id="210409"/>
    <lineage>
        <taxon>Eukaryota</taxon>
        <taxon>Metazoa</taxon>
        <taxon>Ecdysozoa</taxon>
        <taxon>Arthropoda</taxon>
        <taxon>Crustacea</taxon>
        <taxon>Multicrustacea</taxon>
        <taxon>Malacostraca</taxon>
        <taxon>Eumalacostraca</taxon>
        <taxon>Eucarida</taxon>
        <taxon>Decapoda</taxon>
        <taxon>Pleocyemata</taxon>
        <taxon>Brachyura</taxon>
        <taxon>Eubrachyura</taxon>
        <taxon>Portunoidea</taxon>
        <taxon>Portunidae</taxon>
        <taxon>Portuninae</taxon>
        <taxon>Portunus</taxon>
    </lineage>
</organism>
<keyword evidence="3" id="KW-1185">Reference proteome</keyword>
<protein>
    <submittedName>
        <fullName evidence="2">Uncharacterized protein</fullName>
    </submittedName>
</protein>
<evidence type="ECO:0000313" key="2">
    <source>
        <dbReference type="EMBL" id="MPC65654.1"/>
    </source>
</evidence>
<gene>
    <name evidence="2" type="ORF">E2C01_059792</name>
</gene>
<feature type="region of interest" description="Disordered" evidence="1">
    <location>
        <begin position="43"/>
        <end position="74"/>
    </location>
</feature>
<name>A0A5B7HA96_PORTR</name>
<dbReference type="AlphaFoldDB" id="A0A5B7HA96"/>
<comment type="caution">
    <text evidence="2">The sequence shown here is derived from an EMBL/GenBank/DDBJ whole genome shotgun (WGS) entry which is preliminary data.</text>
</comment>
<reference evidence="2 3" key="1">
    <citation type="submission" date="2019-05" db="EMBL/GenBank/DDBJ databases">
        <title>Another draft genome of Portunus trituberculatus and its Hox gene families provides insights of decapod evolution.</title>
        <authorList>
            <person name="Jeong J.-H."/>
            <person name="Song I."/>
            <person name="Kim S."/>
            <person name="Choi T."/>
            <person name="Kim D."/>
            <person name="Ryu S."/>
            <person name="Kim W."/>
        </authorList>
    </citation>
    <scope>NUCLEOTIDE SEQUENCE [LARGE SCALE GENOMIC DNA]</scope>
    <source>
        <tissue evidence="2">Muscle</tissue>
    </source>
</reference>
<dbReference type="Proteomes" id="UP000324222">
    <property type="component" value="Unassembled WGS sequence"/>
</dbReference>
<evidence type="ECO:0000313" key="3">
    <source>
        <dbReference type="Proteomes" id="UP000324222"/>
    </source>
</evidence>
<proteinExistence type="predicted"/>